<name>A0A1Y1IEW8_KLENI</name>
<feature type="compositionally biased region" description="Low complexity" evidence="2">
    <location>
        <begin position="610"/>
        <end position="621"/>
    </location>
</feature>
<reference evidence="4 5" key="1">
    <citation type="journal article" date="2014" name="Nat. Commun.">
        <title>Klebsormidium flaccidum genome reveals primary factors for plant terrestrial adaptation.</title>
        <authorList>
            <person name="Hori K."/>
            <person name="Maruyama F."/>
            <person name="Fujisawa T."/>
            <person name="Togashi T."/>
            <person name="Yamamoto N."/>
            <person name="Seo M."/>
            <person name="Sato S."/>
            <person name="Yamada T."/>
            <person name="Mori H."/>
            <person name="Tajima N."/>
            <person name="Moriyama T."/>
            <person name="Ikeuchi M."/>
            <person name="Watanabe M."/>
            <person name="Wada H."/>
            <person name="Kobayashi K."/>
            <person name="Saito M."/>
            <person name="Masuda T."/>
            <person name="Sasaki-Sekimoto Y."/>
            <person name="Mashiguchi K."/>
            <person name="Awai K."/>
            <person name="Shimojima M."/>
            <person name="Masuda S."/>
            <person name="Iwai M."/>
            <person name="Nobusawa T."/>
            <person name="Narise T."/>
            <person name="Kondo S."/>
            <person name="Saito H."/>
            <person name="Sato R."/>
            <person name="Murakawa M."/>
            <person name="Ihara Y."/>
            <person name="Oshima-Yamada Y."/>
            <person name="Ohtaka K."/>
            <person name="Satoh M."/>
            <person name="Sonobe K."/>
            <person name="Ishii M."/>
            <person name="Ohtani R."/>
            <person name="Kanamori-Sato M."/>
            <person name="Honoki R."/>
            <person name="Miyazaki D."/>
            <person name="Mochizuki H."/>
            <person name="Umetsu J."/>
            <person name="Higashi K."/>
            <person name="Shibata D."/>
            <person name="Kamiya Y."/>
            <person name="Sato N."/>
            <person name="Nakamura Y."/>
            <person name="Tabata S."/>
            <person name="Ida S."/>
            <person name="Kurokawa K."/>
            <person name="Ohta H."/>
        </authorList>
    </citation>
    <scope>NUCLEOTIDE SEQUENCE [LARGE SCALE GENOMIC DNA]</scope>
    <source>
        <strain evidence="4 5">NIES-2285</strain>
    </source>
</reference>
<dbReference type="OrthoDB" id="9991913at2759"/>
<proteinExistence type="predicted"/>
<dbReference type="EMBL" id="DF237387">
    <property type="protein sequence ID" value="GAQ88542.1"/>
    <property type="molecule type" value="Genomic_DNA"/>
</dbReference>
<feature type="compositionally biased region" description="Basic residues" evidence="2">
    <location>
        <begin position="538"/>
        <end position="550"/>
    </location>
</feature>
<sequence length="666" mass="69872">MSSSSKPRSSRSRNSAPESAISAPRLPLVVYLNCVEDCSAEQRELQGVAQVEHVALTDIGKGQIEAAAVVVVHSLAFLPRNAQRRLSPVQLILCLGSSDKQVDSSLATELGLRLFHIDRPRADEVADSAMALMLVLLRRTHDLATQRCGRISWAPGYTSLRGMKRLKGKVIGLVGTDKSAVALAQRARGFKMKVIFLDLQQDDDFGRAQAGLAKLQREGTEVARLEELLAQSDVVSLHCPLTQETVKMLDDQAFRSIKKGALVINTSSSHLVDDSALKRALISGAVGGAALDGVEGPEWLEAWVREMPNVLITPRSCEYSDEVWAEVRVKASGAVRKYVAHGIVPSERLASDDDVEEQSGDVDSAGRDVGVAGMESPAGEDSAQAPGGRRRRSSRRHRGGRGQAQTGPLAGNGDVAPGKPGAVGSHFEWQAVSPRPEGGELPLESPASVARPPSSFDPSLSVENIVATEQQASALPQPEHGQQPIQLGLAPSAVSGGSASKSLLVTFSSGDSLGSAEDRRSSGGSDVTATGGQAGGSGRRRNRRKSRGGKKGSQSSGSNLPTVHSGTDIGVADILPPGVEPPPFVTGPPFQPPSVVRRTSSSDQWFAFQGGPAAAGNGPLPREGPNGARQAKERGGKRGSTSRRPGGCGGGVEPGARAPPHEQLSR</sequence>
<dbReference type="PANTHER" id="PTHR43254">
    <property type="entry name" value="C-TERMINAL BINDING PROTEIN AN-RELATED"/>
    <property type="match status" value="1"/>
</dbReference>
<evidence type="ECO:0000256" key="2">
    <source>
        <dbReference type="SAM" id="MobiDB-lite"/>
    </source>
</evidence>
<feature type="compositionally biased region" description="Polar residues" evidence="2">
    <location>
        <begin position="495"/>
        <end position="512"/>
    </location>
</feature>
<dbReference type="PANTHER" id="PTHR43254:SF3">
    <property type="entry name" value="C-TERMINAL BINDING PROTEIN AN"/>
    <property type="match status" value="1"/>
</dbReference>
<dbReference type="Pfam" id="PF02826">
    <property type="entry name" value="2-Hacid_dh_C"/>
    <property type="match status" value="1"/>
</dbReference>
<evidence type="ECO:0000313" key="4">
    <source>
        <dbReference type="EMBL" id="GAQ88542.1"/>
    </source>
</evidence>
<feature type="compositionally biased region" description="Pro residues" evidence="2">
    <location>
        <begin position="578"/>
        <end position="592"/>
    </location>
</feature>
<protein>
    <recommendedName>
        <fullName evidence="3">D-isomer specific 2-hydroxyacid dehydrogenase NAD-binding domain-containing protein</fullName>
    </recommendedName>
</protein>
<dbReference type="GO" id="GO:0051287">
    <property type="term" value="F:NAD binding"/>
    <property type="evidence" value="ECO:0007669"/>
    <property type="project" value="InterPro"/>
</dbReference>
<dbReference type="GO" id="GO:0016491">
    <property type="term" value="F:oxidoreductase activity"/>
    <property type="evidence" value="ECO:0007669"/>
    <property type="project" value="UniProtKB-KW"/>
</dbReference>
<keyword evidence="1" id="KW-0560">Oxidoreductase</keyword>
<evidence type="ECO:0000313" key="5">
    <source>
        <dbReference type="Proteomes" id="UP000054558"/>
    </source>
</evidence>
<dbReference type="STRING" id="105231.A0A1Y1IEW8"/>
<organism evidence="4 5">
    <name type="scientific">Klebsormidium nitens</name>
    <name type="common">Green alga</name>
    <name type="synonym">Ulothrix nitens</name>
    <dbReference type="NCBI Taxonomy" id="105231"/>
    <lineage>
        <taxon>Eukaryota</taxon>
        <taxon>Viridiplantae</taxon>
        <taxon>Streptophyta</taxon>
        <taxon>Klebsormidiophyceae</taxon>
        <taxon>Klebsormidiales</taxon>
        <taxon>Klebsormidiaceae</taxon>
        <taxon>Klebsormidium</taxon>
    </lineage>
</organism>
<evidence type="ECO:0000256" key="1">
    <source>
        <dbReference type="ARBA" id="ARBA00023002"/>
    </source>
</evidence>
<dbReference type="InterPro" id="IPR029753">
    <property type="entry name" value="D-isomer_DH_CS"/>
</dbReference>
<feature type="compositionally biased region" description="Basic residues" evidence="2">
    <location>
        <begin position="388"/>
        <end position="400"/>
    </location>
</feature>
<dbReference type="Proteomes" id="UP000054558">
    <property type="component" value="Unassembled WGS sequence"/>
</dbReference>
<dbReference type="InterPro" id="IPR045015">
    <property type="entry name" value="AN-like"/>
</dbReference>
<dbReference type="GO" id="GO:0000226">
    <property type="term" value="P:microtubule cytoskeleton organization"/>
    <property type="evidence" value="ECO:0007669"/>
    <property type="project" value="InterPro"/>
</dbReference>
<gene>
    <name evidence="4" type="ORF">KFL_004380025</name>
</gene>
<dbReference type="Gene3D" id="3.40.50.720">
    <property type="entry name" value="NAD(P)-binding Rossmann-like Domain"/>
    <property type="match status" value="2"/>
</dbReference>
<feature type="compositionally biased region" description="Polar residues" evidence="2">
    <location>
        <begin position="456"/>
        <end position="474"/>
    </location>
</feature>
<dbReference type="AlphaFoldDB" id="A0A1Y1IEW8"/>
<dbReference type="SUPFAM" id="SSF51735">
    <property type="entry name" value="NAD(P)-binding Rossmann-fold domains"/>
    <property type="match status" value="1"/>
</dbReference>
<dbReference type="SUPFAM" id="SSF52283">
    <property type="entry name" value="Formate/glycerate dehydrogenase catalytic domain-like"/>
    <property type="match status" value="1"/>
</dbReference>
<accession>A0A1Y1IEW8</accession>
<dbReference type="InterPro" id="IPR036291">
    <property type="entry name" value="NAD(P)-bd_dom_sf"/>
</dbReference>
<dbReference type="PROSITE" id="PS00670">
    <property type="entry name" value="D_2_HYDROXYACID_DH_2"/>
    <property type="match status" value="1"/>
</dbReference>
<evidence type="ECO:0000259" key="3">
    <source>
        <dbReference type="Pfam" id="PF02826"/>
    </source>
</evidence>
<keyword evidence="5" id="KW-1185">Reference proteome</keyword>
<dbReference type="InterPro" id="IPR006140">
    <property type="entry name" value="D-isomer_DH_NAD-bd"/>
</dbReference>
<feature type="region of interest" description="Disordered" evidence="2">
    <location>
        <begin position="349"/>
        <end position="666"/>
    </location>
</feature>
<feature type="domain" description="D-isomer specific 2-hydroxyacid dehydrogenase NAD-binding" evidence="3">
    <location>
        <begin position="130"/>
        <end position="314"/>
    </location>
</feature>